<gene>
    <name evidence="1" type="ORF">PsorP6_014598</name>
</gene>
<evidence type="ECO:0000313" key="1">
    <source>
        <dbReference type="EMBL" id="KAI9909329.1"/>
    </source>
</evidence>
<organism evidence="1 2">
    <name type="scientific">Peronosclerospora sorghi</name>
    <dbReference type="NCBI Taxonomy" id="230839"/>
    <lineage>
        <taxon>Eukaryota</taxon>
        <taxon>Sar</taxon>
        <taxon>Stramenopiles</taxon>
        <taxon>Oomycota</taxon>
        <taxon>Peronosporomycetes</taxon>
        <taxon>Peronosporales</taxon>
        <taxon>Peronosporaceae</taxon>
        <taxon>Peronosclerospora</taxon>
    </lineage>
</organism>
<dbReference type="Proteomes" id="UP001163321">
    <property type="component" value="Chromosome 7"/>
</dbReference>
<name>A0ACC0VS69_9STRA</name>
<sequence length="257" mass="29660">MWRKMEDTPVHIPMICRSAYILSRTKTDAIPFCLNSGTHNSFRPSSSNMNFFVVVFVLVAGSSSYALSASDFVAEEDHSISSIVDGERLLRATDDTDREDDEERRVVDLVDPVRKKLYALNEWAGTKLHKLNIKVGDWYNRISLNIVLRWSRNFLDQAETAKDLMKKGASFDDFFKEGITPAAYFKAKDFGRSFVHIKDTPANRREVPGLSSCFEYRKFYDERMASLTKLQKLRNRIQTQLQTILNFFKSTKDVKLD</sequence>
<evidence type="ECO:0000313" key="2">
    <source>
        <dbReference type="Proteomes" id="UP001163321"/>
    </source>
</evidence>
<keyword evidence="2" id="KW-1185">Reference proteome</keyword>
<comment type="caution">
    <text evidence="1">The sequence shown here is derived from an EMBL/GenBank/DDBJ whole genome shotgun (WGS) entry which is preliminary data.</text>
</comment>
<proteinExistence type="predicted"/>
<reference evidence="1 2" key="1">
    <citation type="journal article" date="2022" name="bioRxiv">
        <title>The genome of the oomycete Peronosclerospora sorghi, a cosmopolitan pathogen of maize and sorghum, is inflated with dispersed pseudogenes.</title>
        <authorList>
            <person name="Fletcher K."/>
            <person name="Martin F."/>
            <person name="Isakeit T."/>
            <person name="Cavanaugh K."/>
            <person name="Magill C."/>
            <person name="Michelmore R."/>
        </authorList>
    </citation>
    <scope>NUCLEOTIDE SEQUENCE [LARGE SCALE GENOMIC DNA]</scope>
    <source>
        <strain evidence="1">P6</strain>
    </source>
</reference>
<accession>A0ACC0VS69</accession>
<dbReference type="EMBL" id="CM047586">
    <property type="protein sequence ID" value="KAI9909329.1"/>
    <property type="molecule type" value="Genomic_DNA"/>
</dbReference>
<protein>
    <submittedName>
        <fullName evidence="1">Uncharacterized protein</fullName>
    </submittedName>
</protein>